<organism evidence="5 6">
    <name type="scientific">Acanthaster planci</name>
    <name type="common">Crown-of-thorns starfish</name>
    <dbReference type="NCBI Taxonomy" id="133434"/>
    <lineage>
        <taxon>Eukaryota</taxon>
        <taxon>Metazoa</taxon>
        <taxon>Echinodermata</taxon>
        <taxon>Eleutherozoa</taxon>
        <taxon>Asterozoa</taxon>
        <taxon>Asteroidea</taxon>
        <taxon>Valvatacea</taxon>
        <taxon>Valvatida</taxon>
        <taxon>Acanthasteridae</taxon>
        <taxon>Acanthaster</taxon>
    </lineage>
</organism>
<dbReference type="InterPro" id="IPR013216">
    <property type="entry name" value="Methyltransf_11"/>
</dbReference>
<evidence type="ECO:0000256" key="3">
    <source>
        <dbReference type="ARBA" id="ARBA00022679"/>
    </source>
</evidence>
<dbReference type="InterPro" id="IPR051052">
    <property type="entry name" value="Diverse_substrate_MTase"/>
</dbReference>
<dbReference type="SUPFAM" id="SSF53335">
    <property type="entry name" value="S-adenosyl-L-methionine-dependent methyltransferases"/>
    <property type="match status" value="1"/>
</dbReference>
<feature type="domain" description="Methyltransferase type 11" evidence="4">
    <location>
        <begin position="69"/>
        <end position="161"/>
    </location>
</feature>
<dbReference type="GO" id="GO:0008757">
    <property type="term" value="F:S-adenosylmethionine-dependent methyltransferase activity"/>
    <property type="evidence" value="ECO:0007669"/>
    <property type="project" value="InterPro"/>
</dbReference>
<evidence type="ECO:0000256" key="1">
    <source>
        <dbReference type="ARBA" id="ARBA00008361"/>
    </source>
</evidence>
<dbReference type="GeneID" id="110982152"/>
<dbReference type="Proteomes" id="UP000694845">
    <property type="component" value="Unplaced"/>
</dbReference>
<dbReference type="RefSeq" id="XP_022096075.1">
    <property type="nucleotide sequence ID" value="XM_022240383.1"/>
</dbReference>
<keyword evidence="3" id="KW-0808">Transferase</keyword>
<dbReference type="PANTHER" id="PTHR44942">
    <property type="entry name" value="METHYLTRANSF_11 DOMAIN-CONTAINING PROTEIN"/>
    <property type="match status" value="1"/>
</dbReference>
<dbReference type="PANTHER" id="PTHR44942:SF4">
    <property type="entry name" value="METHYLTRANSFERASE TYPE 11 DOMAIN-CONTAINING PROTEIN"/>
    <property type="match status" value="1"/>
</dbReference>
<dbReference type="KEGG" id="aplc:110982152"/>
<proteinExistence type="inferred from homology"/>
<reference evidence="6" key="1">
    <citation type="submission" date="2025-08" db="UniProtKB">
        <authorList>
            <consortium name="RefSeq"/>
        </authorList>
    </citation>
    <scope>IDENTIFICATION</scope>
</reference>
<sequence length="310" mass="35880">MHGSRARVLVTKLRFSIRNVTMSTETSQFKKEDHAAIYLKNRPEWPPEIIQRSLSFLREKNPEPFKLAVDVGCGSGQNTRPLTPYFEKIIGVDVSEAQIRAAQSLKNPPNVEFRIGSAESIAVPDRSVDLITCAESVHWFDLDAFFREMDRILKPSGCIAIYTYHKIRPWVEGDDVKNEQLRDMIMQLCSVTLGPYNSPGARHLFNRLADIRIPYDETVRNESFHIQYDTTVASYLDYIRSWAIYQAYLEKNPSGPDILKEVQKRFRLSSRRCQDTHKDSSCLASWKKTTYMYRDLFVGGEQHCLKNRVF</sequence>
<evidence type="ECO:0000313" key="6">
    <source>
        <dbReference type="RefSeq" id="XP_022096075.1"/>
    </source>
</evidence>
<dbReference type="Gene3D" id="3.40.50.150">
    <property type="entry name" value="Vaccinia Virus protein VP39"/>
    <property type="match status" value="1"/>
</dbReference>
<gene>
    <name evidence="6" type="primary">LOC110982152</name>
</gene>
<evidence type="ECO:0000256" key="2">
    <source>
        <dbReference type="ARBA" id="ARBA00022603"/>
    </source>
</evidence>
<dbReference type="CDD" id="cd02440">
    <property type="entry name" value="AdoMet_MTases"/>
    <property type="match status" value="1"/>
</dbReference>
<comment type="similarity">
    <text evidence="1">Belongs to the methyltransferase superfamily.</text>
</comment>
<evidence type="ECO:0000313" key="5">
    <source>
        <dbReference type="Proteomes" id="UP000694845"/>
    </source>
</evidence>
<dbReference type="AlphaFoldDB" id="A0A8B7YUC3"/>
<dbReference type="OrthoDB" id="506498at2759"/>
<keyword evidence="2 6" id="KW-0489">Methyltransferase</keyword>
<dbReference type="GO" id="GO:0032259">
    <property type="term" value="P:methylation"/>
    <property type="evidence" value="ECO:0007669"/>
    <property type="project" value="UniProtKB-KW"/>
</dbReference>
<accession>A0A8B7YUC3</accession>
<dbReference type="Pfam" id="PF08241">
    <property type="entry name" value="Methyltransf_11"/>
    <property type="match status" value="1"/>
</dbReference>
<dbReference type="InterPro" id="IPR029063">
    <property type="entry name" value="SAM-dependent_MTases_sf"/>
</dbReference>
<name>A0A8B7YUC3_ACAPL</name>
<keyword evidence="5" id="KW-1185">Reference proteome</keyword>
<protein>
    <submittedName>
        <fullName evidence="6">Methyltransferase DDB_G0268948 isoform X1</fullName>
    </submittedName>
</protein>
<evidence type="ECO:0000259" key="4">
    <source>
        <dbReference type="Pfam" id="PF08241"/>
    </source>
</evidence>